<proteinExistence type="predicted"/>
<reference evidence="2 3" key="1">
    <citation type="journal article" date="2015" name="Genome Announc.">
        <title>Complete Genome Sequence of Methanosphaerula palustris E1-9CT, a Hydrogenotrophic Methanogen Isolated from a Minerotrophic Fen Peatland.</title>
        <authorList>
            <person name="Cadillo-Quiroz H."/>
            <person name="Browne P."/>
            <person name="Kyrpides N."/>
            <person name="Woyke T."/>
            <person name="Goodwin L."/>
            <person name="Detter C."/>
            <person name="Yavitt J.B."/>
            <person name="Zinder S.H."/>
        </authorList>
    </citation>
    <scope>NUCLEOTIDE SEQUENCE [LARGE SCALE GENOMIC DNA]</scope>
    <source>
        <strain evidence="3">ATCC BAA-1556 / DSM 19958 / E1-9c</strain>
    </source>
</reference>
<dbReference type="InterPro" id="IPR029044">
    <property type="entry name" value="Nucleotide-diphossugar_trans"/>
</dbReference>
<dbReference type="HOGENOM" id="CLU_025996_0_0_2"/>
<dbReference type="EMBL" id="CP001338">
    <property type="protein sequence ID" value="ACL17483.1"/>
    <property type="molecule type" value="Genomic_DNA"/>
</dbReference>
<dbReference type="Pfam" id="PF00535">
    <property type="entry name" value="Glycos_transf_2"/>
    <property type="match status" value="1"/>
</dbReference>
<dbReference type="eggNOG" id="arCOG01381">
    <property type="taxonomic scope" value="Archaea"/>
</dbReference>
<dbReference type="CAZy" id="GT2">
    <property type="family name" value="Glycosyltransferase Family 2"/>
</dbReference>
<dbReference type="PANTHER" id="PTHR22916:SF3">
    <property type="entry name" value="UDP-GLCNAC:BETAGAL BETA-1,3-N-ACETYLGLUCOSAMINYLTRANSFERASE-LIKE PROTEIN 1"/>
    <property type="match status" value="1"/>
</dbReference>
<dbReference type="SUPFAM" id="SSF53448">
    <property type="entry name" value="Nucleotide-diphospho-sugar transferases"/>
    <property type="match status" value="1"/>
</dbReference>
<dbReference type="PANTHER" id="PTHR22916">
    <property type="entry name" value="GLYCOSYLTRANSFERASE"/>
    <property type="match status" value="1"/>
</dbReference>
<dbReference type="GO" id="GO:0016758">
    <property type="term" value="F:hexosyltransferase activity"/>
    <property type="evidence" value="ECO:0007669"/>
    <property type="project" value="UniProtKB-ARBA"/>
</dbReference>
<sequence length="343" mass="40386">MSTTNLPGDILNTMRYPTIDPLPDTVRRPFWSVMIPTHNRVNYLEKTIKSVLDQDPGQDCMQIEVIDNFSSPELNVAELVREIGDSRVLYYRQPHLVDFQENWSTCIRRSVGRYVHILHDDDRVLPGFYKVYQQFIDQHPEVKLVFSQAIHIDDRDQQTSLYKPAIPDFPNGVIDMALPLLVQENFIYSTSVVVPREIYEKIGGFHPSVMHTVDWDMWLRISLEGPIGYVQQPLLAYRIHSKSGSYSQNNTVELIDKKYEDICYIINTYQDYLPPPLRRATAKHFMRSFAISANTQMKYLLKHRKYLLASHHAQWSKKMYPSSINRSRLWWYNLCYFREDTLT</sequence>
<dbReference type="Gene3D" id="3.90.550.10">
    <property type="entry name" value="Spore Coat Polysaccharide Biosynthesis Protein SpsA, Chain A"/>
    <property type="match status" value="1"/>
</dbReference>
<gene>
    <name evidence="2" type="ordered locus">Mpal_2187</name>
</gene>
<protein>
    <submittedName>
        <fullName evidence="2">Glycosyl transferase family 2</fullName>
    </submittedName>
</protein>
<keyword evidence="3" id="KW-1185">Reference proteome</keyword>
<evidence type="ECO:0000313" key="2">
    <source>
        <dbReference type="EMBL" id="ACL17483.1"/>
    </source>
</evidence>
<dbReference type="InterPro" id="IPR001173">
    <property type="entry name" value="Glyco_trans_2-like"/>
</dbReference>
<dbReference type="STRING" id="521011.Mpal_2187"/>
<keyword evidence="2" id="KW-0808">Transferase</keyword>
<dbReference type="AlphaFoldDB" id="B8GDY2"/>
<organism evidence="2 3">
    <name type="scientific">Methanosphaerula palustris (strain ATCC BAA-1556 / DSM 19958 / E1-9c)</name>
    <dbReference type="NCBI Taxonomy" id="521011"/>
    <lineage>
        <taxon>Archaea</taxon>
        <taxon>Methanobacteriati</taxon>
        <taxon>Methanobacteriota</taxon>
        <taxon>Stenosarchaea group</taxon>
        <taxon>Methanomicrobia</taxon>
        <taxon>Methanomicrobiales</taxon>
        <taxon>Methanoregulaceae</taxon>
        <taxon>Methanosphaerula</taxon>
    </lineage>
</organism>
<dbReference type="OrthoDB" id="46222at2157"/>
<dbReference type="RefSeq" id="WP_012618802.1">
    <property type="nucleotide sequence ID" value="NC_011832.1"/>
</dbReference>
<dbReference type="KEGG" id="mpl:Mpal_2187"/>
<feature type="domain" description="Glycosyltransferase 2-like" evidence="1">
    <location>
        <begin position="32"/>
        <end position="164"/>
    </location>
</feature>
<accession>B8GDY2</accession>
<dbReference type="GeneID" id="7270272"/>
<name>B8GDY2_METPE</name>
<evidence type="ECO:0000313" key="3">
    <source>
        <dbReference type="Proteomes" id="UP000002457"/>
    </source>
</evidence>
<evidence type="ECO:0000259" key="1">
    <source>
        <dbReference type="Pfam" id="PF00535"/>
    </source>
</evidence>
<dbReference type="Proteomes" id="UP000002457">
    <property type="component" value="Chromosome"/>
</dbReference>